<dbReference type="Proteomes" id="UP001519887">
    <property type="component" value="Unassembled WGS sequence"/>
</dbReference>
<organism evidence="2 3">
    <name type="scientific">Paenibacillus sepulcri</name>
    <dbReference type="NCBI Taxonomy" id="359917"/>
    <lineage>
        <taxon>Bacteria</taxon>
        <taxon>Bacillati</taxon>
        <taxon>Bacillota</taxon>
        <taxon>Bacilli</taxon>
        <taxon>Bacillales</taxon>
        <taxon>Paenibacillaceae</taxon>
        <taxon>Paenibacillus</taxon>
    </lineage>
</organism>
<feature type="transmembrane region" description="Helical" evidence="1">
    <location>
        <begin position="30"/>
        <end position="48"/>
    </location>
</feature>
<keyword evidence="3" id="KW-1185">Reference proteome</keyword>
<evidence type="ECO:0000313" key="3">
    <source>
        <dbReference type="Proteomes" id="UP001519887"/>
    </source>
</evidence>
<comment type="caution">
    <text evidence="2">The sequence shown here is derived from an EMBL/GenBank/DDBJ whole genome shotgun (WGS) entry which is preliminary data.</text>
</comment>
<evidence type="ECO:0000313" key="2">
    <source>
        <dbReference type="EMBL" id="MBW7456422.1"/>
    </source>
</evidence>
<accession>A0ABS7C698</accession>
<keyword evidence="1" id="KW-0472">Membrane</keyword>
<feature type="transmembrane region" description="Helical" evidence="1">
    <location>
        <begin position="60"/>
        <end position="78"/>
    </location>
</feature>
<protein>
    <submittedName>
        <fullName evidence="2">Glycosyltransferase family 2 protein</fullName>
    </submittedName>
</protein>
<feature type="non-terminal residue" evidence="2">
    <location>
        <position position="1"/>
    </location>
</feature>
<dbReference type="EMBL" id="JAHZIK010000575">
    <property type="protein sequence ID" value="MBW7456422.1"/>
    <property type="molecule type" value="Genomic_DNA"/>
</dbReference>
<proteinExistence type="predicted"/>
<keyword evidence="1" id="KW-0812">Transmembrane</keyword>
<evidence type="ECO:0000256" key="1">
    <source>
        <dbReference type="SAM" id="Phobius"/>
    </source>
</evidence>
<gene>
    <name evidence="2" type="ORF">K0U00_20515</name>
</gene>
<keyword evidence="1" id="KW-1133">Transmembrane helix</keyword>
<sequence length="101" mass="11669">KAGTITLTAVWVAGLIVSEAALFMWHTSWGLPMLIGYLLYMLQIFYFVRHVGRFGKVMPVLHAVSGFFFLFVMLYSVYRVVFHGKVAWKGRHIKVGRRMDE</sequence>
<name>A0ABS7C698_9BACL</name>
<reference evidence="2 3" key="1">
    <citation type="submission" date="2021-07" db="EMBL/GenBank/DDBJ databases">
        <title>Paenibacillus radiodurans sp. nov., isolated from the southeastern edge of Tengger Desert.</title>
        <authorList>
            <person name="Zhang G."/>
        </authorList>
    </citation>
    <scope>NUCLEOTIDE SEQUENCE [LARGE SCALE GENOMIC DNA]</scope>
    <source>
        <strain evidence="2 3">CCM 7311</strain>
    </source>
</reference>